<dbReference type="SUPFAM" id="SSF69304">
    <property type="entry name" value="Tricorn protease N-terminal domain"/>
    <property type="match status" value="1"/>
</dbReference>
<evidence type="ECO:0000256" key="1">
    <source>
        <dbReference type="ARBA" id="ARBA00009820"/>
    </source>
</evidence>
<evidence type="ECO:0000313" key="3">
    <source>
        <dbReference type="Proteomes" id="UP000637628"/>
    </source>
</evidence>
<dbReference type="InterPro" id="IPR011659">
    <property type="entry name" value="WD40"/>
</dbReference>
<gene>
    <name evidence="2" type="ORF">Adu01nite_26520</name>
</gene>
<dbReference type="Gene3D" id="2.120.10.60">
    <property type="entry name" value="Tricorn protease N-terminal domain"/>
    <property type="match status" value="1"/>
</dbReference>
<dbReference type="PANTHER" id="PTHR36842">
    <property type="entry name" value="PROTEIN TOLB HOMOLOG"/>
    <property type="match status" value="1"/>
</dbReference>
<comment type="similarity">
    <text evidence="1">Belongs to the TolB family.</text>
</comment>
<dbReference type="EMBL" id="BOML01000021">
    <property type="protein sequence ID" value="GIE01302.1"/>
    <property type="molecule type" value="Genomic_DNA"/>
</dbReference>
<name>A0ABQ3YUP3_9ACTN</name>
<reference evidence="2 3" key="1">
    <citation type="submission" date="2021-01" db="EMBL/GenBank/DDBJ databases">
        <title>Whole genome shotgun sequence of Actinoplanes durhamensis NBRC 14914.</title>
        <authorList>
            <person name="Komaki H."/>
            <person name="Tamura T."/>
        </authorList>
    </citation>
    <scope>NUCLEOTIDE SEQUENCE [LARGE SCALE GENOMIC DNA]</scope>
    <source>
        <strain evidence="2 3">NBRC 14914</strain>
    </source>
</reference>
<dbReference type="Proteomes" id="UP000637628">
    <property type="component" value="Unassembled WGS sequence"/>
</dbReference>
<protein>
    <submittedName>
        <fullName evidence="2">Uncharacterized protein</fullName>
    </submittedName>
</protein>
<dbReference type="Gene3D" id="2.120.10.30">
    <property type="entry name" value="TolB, C-terminal domain"/>
    <property type="match status" value="1"/>
</dbReference>
<organism evidence="2 3">
    <name type="scientific">Paractinoplanes durhamensis</name>
    <dbReference type="NCBI Taxonomy" id="113563"/>
    <lineage>
        <taxon>Bacteria</taxon>
        <taxon>Bacillati</taxon>
        <taxon>Actinomycetota</taxon>
        <taxon>Actinomycetes</taxon>
        <taxon>Micromonosporales</taxon>
        <taxon>Micromonosporaceae</taxon>
        <taxon>Paractinoplanes</taxon>
    </lineage>
</organism>
<dbReference type="Pfam" id="PF07676">
    <property type="entry name" value="PD40"/>
    <property type="match status" value="1"/>
</dbReference>
<dbReference type="PANTHER" id="PTHR36842:SF1">
    <property type="entry name" value="PROTEIN TOLB"/>
    <property type="match status" value="1"/>
</dbReference>
<comment type="caution">
    <text evidence="2">The sequence shown here is derived from an EMBL/GenBank/DDBJ whole genome shotgun (WGS) entry which is preliminary data.</text>
</comment>
<keyword evidence="3" id="KW-1185">Reference proteome</keyword>
<evidence type="ECO:0000313" key="2">
    <source>
        <dbReference type="EMBL" id="GIE01302.1"/>
    </source>
</evidence>
<dbReference type="InterPro" id="IPR011042">
    <property type="entry name" value="6-blade_b-propeller_TolB-like"/>
</dbReference>
<sequence length="219" mass="23399">MGRRVAFGEAGKLYTVDANGNDRRWIGDGPSGVEIPRWAPNGTEIGLNSGSVHVVELAGPVLRQILGLVSASIFDWSPDGRLIAGVKTWMIGGEPWDPIYAADIWIAPSDGREVSYRLTDREGAWLPSALAWSPDGRTLAVADAGDLWAVNVRTGAVTNLTNTPAIAESSPIWSPDGRLLAFARRSGDGTPPQVWLRPALSRGATGWPLNVTGVPSSWH</sequence>
<accession>A0ABQ3YUP3</accession>
<proteinExistence type="inferred from homology"/>